<proteinExistence type="inferred from homology"/>
<dbReference type="InterPro" id="IPR058790">
    <property type="entry name" value="BSH_CusB"/>
</dbReference>
<dbReference type="RefSeq" id="WP_089321939.1">
    <property type="nucleotide sequence ID" value="NZ_FZOQ01000048.1"/>
</dbReference>
<evidence type="ECO:0000259" key="8">
    <source>
        <dbReference type="Pfam" id="PF25954"/>
    </source>
</evidence>
<evidence type="ECO:0000313" key="11">
    <source>
        <dbReference type="Proteomes" id="UP000198432"/>
    </source>
</evidence>
<dbReference type="Pfam" id="PF11827">
    <property type="entry name" value="DUF3347"/>
    <property type="match status" value="1"/>
</dbReference>
<dbReference type="Pfam" id="PF19335">
    <property type="entry name" value="HMBD"/>
    <property type="match status" value="1"/>
</dbReference>
<evidence type="ECO:0000259" key="4">
    <source>
        <dbReference type="Pfam" id="PF11827"/>
    </source>
</evidence>
<reference evidence="11" key="1">
    <citation type="submission" date="2017-06" db="EMBL/GenBank/DDBJ databases">
        <authorList>
            <person name="Varghese N."/>
            <person name="Submissions S."/>
        </authorList>
    </citation>
    <scope>NUCLEOTIDE SEQUENCE [LARGE SCALE GENOMIC DNA]</scope>
    <source>
        <strain evidence="11">NKM1</strain>
    </source>
</reference>
<keyword evidence="3" id="KW-0472">Membrane</keyword>
<dbReference type="AlphaFoldDB" id="A0A239LT72"/>
<protein>
    <submittedName>
        <fullName evidence="10">Membrane fusion protein, Cu(I)/Ag(I) efflux system</fullName>
    </submittedName>
</protein>
<dbReference type="InterPro" id="IPR051909">
    <property type="entry name" value="MFP_Cation_Efflux"/>
</dbReference>
<dbReference type="PANTHER" id="PTHR30097:SF15">
    <property type="entry name" value="CATION EFFLUX SYSTEM PROTEIN CUSB"/>
    <property type="match status" value="1"/>
</dbReference>
<keyword evidence="11" id="KW-1185">Reference proteome</keyword>
<dbReference type="GO" id="GO:0016020">
    <property type="term" value="C:membrane"/>
    <property type="evidence" value="ECO:0007669"/>
    <property type="project" value="InterPro"/>
</dbReference>
<dbReference type="Pfam" id="PF25975">
    <property type="entry name" value="CzcB_C"/>
    <property type="match status" value="1"/>
</dbReference>
<evidence type="ECO:0000313" key="10">
    <source>
        <dbReference type="EMBL" id="SNT32834.1"/>
    </source>
</evidence>
<dbReference type="EMBL" id="FZOQ01000048">
    <property type="protein sequence ID" value="SNT32834.1"/>
    <property type="molecule type" value="Genomic_DNA"/>
</dbReference>
<dbReference type="InterPro" id="IPR058649">
    <property type="entry name" value="CzcB_C"/>
</dbReference>
<accession>A0A239LT72</accession>
<dbReference type="InterPro" id="IPR006143">
    <property type="entry name" value="RND_pump_MFP"/>
</dbReference>
<dbReference type="NCBIfam" id="TIGR01730">
    <property type="entry name" value="RND_mfp"/>
    <property type="match status" value="1"/>
</dbReference>
<evidence type="ECO:0000259" key="7">
    <source>
        <dbReference type="Pfam" id="PF25919"/>
    </source>
</evidence>
<organism evidence="10 11">
    <name type="scientific">Pontibacter ummariensis</name>
    <dbReference type="NCBI Taxonomy" id="1610492"/>
    <lineage>
        <taxon>Bacteria</taxon>
        <taxon>Pseudomonadati</taxon>
        <taxon>Bacteroidota</taxon>
        <taxon>Cytophagia</taxon>
        <taxon>Cytophagales</taxon>
        <taxon>Hymenobacteraceae</taxon>
        <taxon>Pontibacter</taxon>
    </lineage>
</organism>
<dbReference type="GO" id="GO:0046914">
    <property type="term" value="F:transition metal ion binding"/>
    <property type="evidence" value="ECO:0007669"/>
    <property type="project" value="TreeGrafter"/>
</dbReference>
<dbReference type="FunFam" id="2.40.30.170:FF:000010">
    <property type="entry name" value="Efflux RND transporter periplasmic adaptor subunit"/>
    <property type="match status" value="1"/>
</dbReference>
<dbReference type="Gene3D" id="2.40.30.170">
    <property type="match status" value="1"/>
</dbReference>
<feature type="domain" description="CusB-like barrel-sandwich hybrid" evidence="7">
    <location>
        <begin position="134"/>
        <end position="249"/>
    </location>
</feature>
<dbReference type="GO" id="GO:0060003">
    <property type="term" value="P:copper ion export"/>
    <property type="evidence" value="ECO:0007669"/>
    <property type="project" value="TreeGrafter"/>
</dbReference>
<dbReference type="Pfam" id="PF25869">
    <property type="entry name" value="3HB_CusB"/>
    <property type="match status" value="1"/>
</dbReference>
<name>A0A239LT72_9BACT</name>
<gene>
    <name evidence="10" type="ORF">SAMN06296052_1488</name>
</gene>
<feature type="domain" description="Heavy metal binding" evidence="5">
    <location>
        <begin position="54"/>
        <end position="80"/>
    </location>
</feature>
<dbReference type="Proteomes" id="UP000198432">
    <property type="component" value="Unassembled WGS sequence"/>
</dbReference>
<dbReference type="GO" id="GO:0015679">
    <property type="term" value="P:plasma membrane copper ion transport"/>
    <property type="evidence" value="ECO:0007669"/>
    <property type="project" value="TreeGrafter"/>
</dbReference>
<dbReference type="Pfam" id="PF25919">
    <property type="entry name" value="BSH_CusB"/>
    <property type="match status" value="1"/>
</dbReference>
<feature type="domain" description="DUF3347" evidence="4">
    <location>
        <begin position="460"/>
        <end position="551"/>
    </location>
</feature>
<feature type="transmembrane region" description="Helical" evidence="3">
    <location>
        <begin position="9"/>
        <end position="28"/>
    </location>
</feature>
<dbReference type="InterPro" id="IPR058792">
    <property type="entry name" value="Beta-barrel_RND_2"/>
</dbReference>
<evidence type="ECO:0000259" key="9">
    <source>
        <dbReference type="Pfam" id="PF25975"/>
    </source>
</evidence>
<dbReference type="Gene3D" id="2.40.50.100">
    <property type="match status" value="1"/>
</dbReference>
<dbReference type="InterPro" id="IPR045800">
    <property type="entry name" value="HMBD"/>
</dbReference>
<evidence type="ECO:0000259" key="5">
    <source>
        <dbReference type="Pfam" id="PF19335"/>
    </source>
</evidence>
<feature type="domain" description="CzcB-like C-terminal circularly permuted SH3-like" evidence="9">
    <location>
        <begin position="340"/>
        <end position="401"/>
    </location>
</feature>
<feature type="domain" description="CusB-like beta-barrel" evidence="8">
    <location>
        <begin position="255"/>
        <end position="330"/>
    </location>
</feature>
<keyword evidence="2" id="KW-0813">Transport</keyword>
<evidence type="ECO:0000256" key="1">
    <source>
        <dbReference type="ARBA" id="ARBA00009477"/>
    </source>
</evidence>
<dbReference type="Pfam" id="PF25954">
    <property type="entry name" value="Beta-barrel_RND_2"/>
    <property type="match status" value="1"/>
</dbReference>
<dbReference type="PANTHER" id="PTHR30097">
    <property type="entry name" value="CATION EFFLUX SYSTEM PROTEIN CUSB"/>
    <property type="match status" value="1"/>
</dbReference>
<dbReference type="InterPro" id="IPR021782">
    <property type="entry name" value="DUF3347"/>
</dbReference>
<feature type="domain" description="CusB-like three alpha-helical bundle" evidence="6">
    <location>
        <begin position="167"/>
        <end position="216"/>
    </location>
</feature>
<comment type="similarity">
    <text evidence="1">Belongs to the membrane fusion protein (MFP) (TC 8.A.1) family.</text>
</comment>
<dbReference type="InterPro" id="IPR058791">
    <property type="entry name" value="3HB_CusB"/>
</dbReference>
<dbReference type="GO" id="GO:0022857">
    <property type="term" value="F:transmembrane transporter activity"/>
    <property type="evidence" value="ECO:0007669"/>
    <property type="project" value="InterPro"/>
</dbReference>
<evidence type="ECO:0000256" key="2">
    <source>
        <dbReference type="ARBA" id="ARBA00022448"/>
    </source>
</evidence>
<keyword evidence="3" id="KW-0812">Transmembrane</keyword>
<sequence>MNQKIDKRTWYFGLGFLALGLLLGWLFFGGSEEPAEEETELAHEHGEDDEGTIWTCAMHPQIRMDEPGLCPICGMELIPVQEGGAVVSDYEIQMTEEALQLANVQTTVVQQAEPTKEIYLPGKVKAEETAVSDITARFPGRIERLYVNFTGQEVKKGQLLASIYSPELITAQKELLVAARLRETNPSFYESAVRKLKLWNLSDAQIRSIVNSGELQDNFNIYATQSGTVVAKNVNEGEYVSEGQPLFQVTGLDDLWVTFDAYESELPWIEVGDEISFTVQSLPGEVFTSTVTFIDPVINPETRAASVRTEVQNNNGKLKPEMFAQGVLQSDLDLPTSALMIPRTAVLWTGKRAVVYVKDNAFEQPTFEFREVELGPEAGGMYVVNSGLEPGEEIVTNGVFQVDAAAQLQGKVSMMNPKAAEAADVEANLSQTSTFKYVEGDVADFRAQVPAAFKKQLNDVVDAYLLLKEALVEADEKEIAKYSTALVVALDRVDDKLLKGEAKDFWEEKKAFLFRHAKLSKEADTIEGKRENFIFLSQPLIKIVEAFGARQTLYVDYCPMVDAYWLSAVEEIRNPFMPEMLTCGEVKDVIKP</sequence>
<dbReference type="OrthoDB" id="9806939at2"/>
<dbReference type="SUPFAM" id="SSF111369">
    <property type="entry name" value="HlyD-like secretion proteins"/>
    <property type="match status" value="1"/>
</dbReference>
<evidence type="ECO:0000259" key="6">
    <source>
        <dbReference type="Pfam" id="PF25869"/>
    </source>
</evidence>
<dbReference type="Gene3D" id="2.40.420.20">
    <property type="match status" value="1"/>
</dbReference>
<evidence type="ECO:0000256" key="3">
    <source>
        <dbReference type="SAM" id="Phobius"/>
    </source>
</evidence>
<dbReference type="GO" id="GO:0030288">
    <property type="term" value="C:outer membrane-bounded periplasmic space"/>
    <property type="evidence" value="ECO:0007669"/>
    <property type="project" value="TreeGrafter"/>
</dbReference>
<keyword evidence="3" id="KW-1133">Transmembrane helix</keyword>